<evidence type="ECO:0000313" key="8">
    <source>
        <dbReference type="Proteomes" id="UP000187609"/>
    </source>
</evidence>
<name>A0A1J6KG53_NICAT</name>
<dbReference type="AlphaFoldDB" id="A0A1J6KG53"/>
<evidence type="ECO:0000256" key="6">
    <source>
        <dbReference type="SAM" id="SignalP"/>
    </source>
</evidence>
<dbReference type="PANTHER" id="PTHR33830">
    <property type="entry name" value="DEFENSIN-LIKE PROTEIN 184-RELATED"/>
    <property type="match status" value="1"/>
</dbReference>
<reference evidence="7" key="1">
    <citation type="submission" date="2016-11" db="EMBL/GenBank/DDBJ databases">
        <title>The genome of Nicotiana attenuata.</title>
        <authorList>
            <person name="Xu S."/>
            <person name="Brockmoeller T."/>
            <person name="Gaquerel E."/>
            <person name="Navarro A."/>
            <person name="Kuhl H."/>
            <person name="Gase K."/>
            <person name="Ling Z."/>
            <person name="Zhou W."/>
            <person name="Kreitzer C."/>
            <person name="Stanke M."/>
            <person name="Tang H."/>
            <person name="Lyons E."/>
            <person name="Pandey P."/>
            <person name="Pandey S.P."/>
            <person name="Timmermann B."/>
            <person name="Baldwin I.T."/>
        </authorList>
    </citation>
    <scope>NUCLEOTIDE SEQUENCE [LARGE SCALE GENOMIC DNA]</scope>
    <source>
        <strain evidence="7">UT</strain>
    </source>
</reference>
<dbReference type="GO" id="GO:0031640">
    <property type="term" value="P:killing of cells of another organism"/>
    <property type="evidence" value="ECO:0007669"/>
    <property type="project" value="UniProtKB-KW"/>
</dbReference>
<proteinExistence type="inferred from homology"/>
<dbReference type="OrthoDB" id="1869961at2759"/>
<evidence type="ECO:0000313" key="7">
    <source>
        <dbReference type="EMBL" id="OIT21787.1"/>
    </source>
</evidence>
<keyword evidence="5" id="KW-1015">Disulfide bond</keyword>
<feature type="signal peptide" evidence="6">
    <location>
        <begin position="1"/>
        <end position="26"/>
    </location>
</feature>
<comment type="similarity">
    <text evidence="1">Belongs to the DEFL family.</text>
</comment>
<evidence type="ECO:0000256" key="2">
    <source>
        <dbReference type="ARBA" id="ARBA00022529"/>
    </source>
</evidence>
<dbReference type="GO" id="GO:0050832">
    <property type="term" value="P:defense response to fungus"/>
    <property type="evidence" value="ECO:0007669"/>
    <property type="project" value="UniProtKB-KW"/>
</dbReference>
<gene>
    <name evidence="7" type="ORF">A4A49_34442</name>
</gene>
<feature type="chain" id="PRO_5012588716" evidence="6">
    <location>
        <begin position="27"/>
        <end position="77"/>
    </location>
</feature>
<dbReference type="InterPro" id="IPR010851">
    <property type="entry name" value="DEFL"/>
</dbReference>
<dbReference type="EMBL" id="MJEQ01004104">
    <property type="protein sequence ID" value="OIT21787.1"/>
    <property type="molecule type" value="Genomic_DNA"/>
</dbReference>
<evidence type="ECO:0000256" key="4">
    <source>
        <dbReference type="ARBA" id="ARBA00022821"/>
    </source>
</evidence>
<dbReference type="Proteomes" id="UP000187609">
    <property type="component" value="Unassembled WGS sequence"/>
</dbReference>
<dbReference type="PANTHER" id="PTHR33830:SF31">
    <property type="entry name" value="DEFENSIN-LIKE PROTEIN 156"/>
    <property type="match status" value="1"/>
</dbReference>
<comment type="caution">
    <text evidence="7">The sequence shown here is derived from an EMBL/GenBank/DDBJ whole genome shotgun (WGS) entry which is preliminary data.</text>
</comment>
<organism evidence="7 8">
    <name type="scientific">Nicotiana attenuata</name>
    <name type="common">Coyote tobacco</name>
    <dbReference type="NCBI Taxonomy" id="49451"/>
    <lineage>
        <taxon>Eukaryota</taxon>
        <taxon>Viridiplantae</taxon>
        <taxon>Streptophyta</taxon>
        <taxon>Embryophyta</taxon>
        <taxon>Tracheophyta</taxon>
        <taxon>Spermatophyta</taxon>
        <taxon>Magnoliopsida</taxon>
        <taxon>eudicotyledons</taxon>
        <taxon>Gunneridae</taxon>
        <taxon>Pentapetalae</taxon>
        <taxon>asterids</taxon>
        <taxon>lamiids</taxon>
        <taxon>Solanales</taxon>
        <taxon>Solanaceae</taxon>
        <taxon>Nicotianoideae</taxon>
        <taxon>Nicotianeae</taxon>
        <taxon>Nicotiana</taxon>
    </lineage>
</organism>
<keyword evidence="3" id="KW-0295">Fungicide</keyword>
<dbReference type="KEGG" id="nau:109218448"/>
<sequence length="77" mass="8261">MAKLVNSALCFLLIIAVALAITQVNAQKRCSVVLNPEGCVLFDCKKECFQKYNGNGLCSSSGATIGQYICTCVYNCT</sequence>
<keyword evidence="8" id="KW-1185">Reference proteome</keyword>
<dbReference type="OMA" id="ICTCVYN"/>
<accession>A0A1J6KG53</accession>
<keyword evidence="6" id="KW-0732">Signal</keyword>
<keyword evidence="4" id="KW-0611">Plant defense</keyword>
<evidence type="ECO:0000256" key="5">
    <source>
        <dbReference type="ARBA" id="ARBA00023157"/>
    </source>
</evidence>
<dbReference type="Gramene" id="OIT21787">
    <property type="protein sequence ID" value="OIT21787"/>
    <property type="gene ID" value="A4A49_34442"/>
</dbReference>
<keyword evidence="2" id="KW-0929">Antimicrobial</keyword>
<evidence type="ECO:0000256" key="1">
    <source>
        <dbReference type="ARBA" id="ARBA00006722"/>
    </source>
</evidence>
<dbReference type="Pfam" id="PF07333">
    <property type="entry name" value="SLR1-BP"/>
    <property type="match status" value="1"/>
</dbReference>
<protein>
    <submittedName>
        <fullName evidence="7">Uncharacterized protein</fullName>
    </submittedName>
</protein>
<evidence type="ECO:0000256" key="3">
    <source>
        <dbReference type="ARBA" id="ARBA00022577"/>
    </source>
</evidence>
<dbReference type="SMR" id="A0A1J6KG53"/>